<accession>A0A174M8S4</accession>
<evidence type="ECO:0000259" key="1">
    <source>
        <dbReference type="Pfam" id="PF13173"/>
    </source>
</evidence>
<evidence type="ECO:0000259" key="2">
    <source>
        <dbReference type="Pfam" id="PF13635"/>
    </source>
</evidence>
<protein>
    <recommendedName>
        <fullName evidence="5">DUF4143 domain-containing protein</fullName>
    </recommendedName>
</protein>
<dbReference type="PANTHER" id="PTHR33295:SF7">
    <property type="entry name" value="ATPASE"/>
    <property type="match status" value="1"/>
</dbReference>
<feature type="domain" description="DUF4143" evidence="2">
    <location>
        <begin position="226"/>
        <end position="384"/>
    </location>
</feature>
<dbReference type="Pfam" id="PF13173">
    <property type="entry name" value="AAA_14"/>
    <property type="match status" value="1"/>
</dbReference>
<dbReference type="InterPro" id="IPR025420">
    <property type="entry name" value="DUF4143"/>
</dbReference>
<dbReference type="SUPFAM" id="SSF52540">
    <property type="entry name" value="P-loop containing nucleoside triphosphate hydrolases"/>
    <property type="match status" value="1"/>
</dbReference>
<dbReference type="Proteomes" id="UP000095454">
    <property type="component" value="Unassembled WGS sequence"/>
</dbReference>
<gene>
    <name evidence="3" type="ORF">ERS852514_01659</name>
</gene>
<dbReference type="EMBL" id="CZAQ01000034">
    <property type="protein sequence ID" value="CUP30558.1"/>
    <property type="molecule type" value="Genomic_DNA"/>
</dbReference>
<sequence length="429" mass="47589">MRRKADELLREWRDRADRKPLLVKGVRQCGKTYLLRTYAQDLFESVVYVNLENDRSARADFSGGLDPHSIVRAIEARTGQRIVPGKTLLFIDEIQACEEALTSLKYFCEDAPEYYVAAAGSLLGVAINHQSYSFPVGKTDLIEMAPLDFEEFLWAMGHDQLVDEIRSSFEIMGPLAPSLHEKALGLYRQYLVVGGMPEAVQTYIDDQSIIDVAEKHRIILDGYSADTNKYADERLSAKTRACFDSIPQQLAKENRKFQYKVVRAGGNASLFGDALDWLVLSGTVARCSLVGQIESPLEAFVNPSAFKIYQADTGLLVSKAGAQRADILAGIGGTFMGALTENYVAQQLSAMGYPLHYWARDNRAEIDFVVEKQGCLSAIEVKAGENTRSRSLSSLKKTHPGVRLIRLSTKPFGMNDGLMSVPLYAAFCL</sequence>
<organism evidence="3 4">
    <name type="scientific">Collinsella aerofaciens</name>
    <dbReference type="NCBI Taxonomy" id="74426"/>
    <lineage>
        <taxon>Bacteria</taxon>
        <taxon>Bacillati</taxon>
        <taxon>Actinomycetota</taxon>
        <taxon>Coriobacteriia</taxon>
        <taxon>Coriobacteriales</taxon>
        <taxon>Coriobacteriaceae</taxon>
        <taxon>Collinsella</taxon>
    </lineage>
</organism>
<dbReference type="InterPro" id="IPR041682">
    <property type="entry name" value="AAA_14"/>
</dbReference>
<evidence type="ECO:0008006" key="5">
    <source>
        <dbReference type="Google" id="ProtNLM"/>
    </source>
</evidence>
<reference evidence="3 4" key="1">
    <citation type="submission" date="2015-09" db="EMBL/GenBank/DDBJ databases">
        <authorList>
            <consortium name="Pathogen Informatics"/>
        </authorList>
    </citation>
    <scope>NUCLEOTIDE SEQUENCE [LARGE SCALE GENOMIC DNA]</scope>
    <source>
        <strain evidence="3 4">2789STDY5834902</strain>
    </source>
</reference>
<dbReference type="InterPro" id="IPR027417">
    <property type="entry name" value="P-loop_NTPase"/>
</dbReference>
<dbReference type="Pfam" id="PF13635">
    <property type="entry name" value="DUF4143"/>
    <property type="match status" value="1"/>
</dbReference>
<evidence type="ECO:0000313" key="3">
    <source>
        <dbReference type="EMBL" id="CUP30558.1"/>
    </source>
</evidence>
<proteinExistence type="predicted"/>
<dbReference type="Gene3D" id="3.40.50.300">
    <property type="entry name" value="P-loop containing nucleotide triphosphate hydrolases"/>
    <property type="match status" value="1"/>
</dbReference>
<dbReference type="AlphaFoldDB" id="A0A174M8S4"/>
<evidence type="ECO:0000313" key="4">
    <source>
        <dbReference type="Proteomes" id="UP000095454"/>
    </source>
</evidence>
<feature type="domain" description="AAA" evidence="1">
    <location>
        <begin position="18"/>
        <end position="153"/>
    </location>
</feature>
<name>A0A174M8S4_9ACTN</name>
<dbReference type="PANTHER" id="PTHR33295">
    <property type="entry name" value="ATPASE"/>
    <property type="match status" value="1"/>
</dbReference>
<dbReference type="RefSeq" id="WP_055252411.1">
    <property type="nucleotide sequence ID" value="NZ_CABIXX010000034.1"/>
</dbReference>